<proteinExistence type="predicted"/>
<feature type="domain" description="DUF58" evidence="1">
    <location>
        <begin position="44"/>
        <end position="257"/>
    </location>
</feature>
<dbReference type="InterPro" id="IPR036465">
    <property type="entry name" value="vWFA_dom_sf"/>
</dbReference>
<keyword evidence="3" id="KW-1185">Reference proteome</keyword>
<reference evidence="2" key="1">
    <citation type="submission" date="2021-01" db="EMBL/GenBank/DDBJ databases">
        <title>Genome sequence of strain Noviherbaspirillum sp. DKR-6.</title>
        <authorList>
            <person name="Chaudhary D.K."/>
        </authorList>
    </citation>
    <scope>NUCLEOTIDE SEQUENCE</scope>
    <source>
        <strain evidence="2">DKR-6</strain>
    </source>
</reference>
<dbReference type="PANTHER" id="PTHR33608:SF6">
    <property type="entry name" value="BLL2464 PROTEIN"/>
    <property type="match status" value="1"/>
</dbReference>
<evidence type="ECO:0000313" key="2">
    <source>
        <dbReference type="EMBL" id="MBK4733136.1"/>
    </source>
</evidence>
<dbReference type="AlphaFoldDB" id="A0A934VZL4"/>
<dbReference type="PANTHER" id="PTHR33608">
    <property type="entry name" value="BLL2464 PROTEIN"/>
    <property type="match status" value="1"/>
</dbReference>
<evidence type="ECO:0000313" key="3">
    <source>
        <dbReference type="Proteomes" id="UP000622890"/>
    </source>
</evidence>
<dbReference type="EMBL" id="JAEPBG010000001">
    <property type="protein sequence ID" value="MBK4733136.1"/>
    <property type="molecule type" value="Genomic_DNA"/>
</dbReference>
<evidence type="ECO:0000259" key="1">
    <source>
        <dbReference type="Pfam" id="PF01882"/>
    </source>
</evidence>
<dbReference type="RefSeq" id="WP_200589653.1">
    <property type="nucleotide sequence ID" value="NZ_JAEPBG010000001.1"/>
</dbReference>
<organism evidence="2 3">
    <name type="scientific">Noviherbaspirillum pedocola</name>
    <dbReference type="NCBI Taxonomy" id="2801341"/>
    <lineage>
        <taxon>Bacteria</taxon>
        <taxon>Pseudomonadati</taxon>
        <taxon>Pseudomonadota</taxon>
        <taxon>Betaproteobacteria</taxon>
        <taxon>Burkholderiales</taxon>
        <taxon>Oxalobacteraceae</taxon>
        <taxon>Noviherbaspirillum</taxon>
    </lineage>
</organism>
<dbReference type="InterPro" id="IPR002881">
    <property type="entry name" value="DUF58"/>
</dbReference>
<dbReference type="SUPFAM" id="SSF53300">
    <property type="entry name" value="vWA-like"/>
    <property type="match status" value="1"/>
</dbReference>
<protein>
    <submittedName>
        <fullName evidence="2">DUF58 domain-containing protein</fullName>
    </submittedName>
</protein>
<comment type="caution">
    <text evidence="2">The sequence shown here is derived from an EMBL/GenBank/DDBJ whole genome shotgun (WGS) entry which is preliminary data.</text>
</comment>
<gene>
    <name evidence="2" type="ORF">JJB74_00705</name>
</gene>
<accession>A0A934VZL4</accession>
<dbReference type="Pfam" id="PF01882">
    <property type="entry name" value="DUF58"/>
    <property type="match status" value="1"/>
</dbReference>
<dbReference type="Gene3D" id="3.40.50.410">
    <property type="entry name" value="von Willebrand factor, type A domain"/>
    <property type="match status" value="1"/>
</dbReference>
<name>A0A934VZL4_9BURK</name>
<sequence>MSASKAAPEALLHRLEWTVLRRLDGLLHGDYRTLFRGQGVDLAELREYQHSDDVRHIDWNVTARLQTPHVRVYNEERETAAWFLVDTTQSLDFGSQTVRKRMVATELVGVLARLFSRHGNRVGAAFYGGTLDTVIPARSGRRHVLHILNSMMTRPAPKPGETRLSDLVTAAMHAIPRRSVVFIISDFISAPGWERPLAQVAERHETLAVRLFDPLEQQLPDLGIVTMQDAESGEQLVVDTHDRAFRRRFAEAALRREEALRQSFAQAGVDVLELSTDDDLMDAVMRFADLRRQRSRMAAGAPLSRYRGT</sequence>
<dbReference type="Proteomes" id="UP000622890">
    <property type="component" value="Unassembled WGS sequence"/>
</dbReference>